<dbReference type="InterPro" id="IPR042521">
    <property type="entry name" value="DYRK"/>
</dbReference>
<evidence type="ECO:0000256" key="8">
    <source>
        <dbReference type="ARBA" id="ARBA00049003"/>
    </source>
</evidence>
<dbReference type="AlphaFoldDB" id="A0A1R2BBH3"/>
<evidence type="ECO:0000256" key="6">
    <source>
        <dbReference type="ARBA" id="ARBA00022777"/>
    </source>
</evidence>
<gene>
    <name evidence="14" type="ORF">SteCoe_27034</name>
</gene>
<keyword evidence="7 11" id="KW-0067">ATP-binding</keyword>
<comment type="catalytic activity">
    <reaction evidence="8">
        <text>L-seryl-[protein] + ATP = O-phospho-L-seryl-[protein] + ADP + H(+)</text>
        <dbReference type="Rhea" id="RHEA:17989"/>
        <dbReference type="Rhea" id="RHEA-COMP:9863"/>
        <dbReference type="Rhea" id="RHEA-COMP:11604"/>
        <dbReference type="ChEBI" id="CHEBI:15378"/>
        <dbReference type="ChEBI" id="CHEBI:29999"/>
        <dbReference type="ChEBI" id="CHEBI:30616"/>
        <dbReference type="ChEBI" id="CHEBI:83421"/>
        <dbReference type="ChEBI" id="CHEBI:456216"/>
        <dbReference type="EC" id="2.7.12.1"/>
    </reaction>
</comment>
<dbReference type="InterPro" id="IPR008271">
    <property type="entry name" value="Ser/Thr_kinase_AS"/>
</dbReference>
<evidence type="ECO:0000256" key="1">
    <source>
        <dbReference type="ARBA" id="ARBA00008867"/>
    </source>
</evidence>
<dbReference type="Gene3D" id="3.30.10.30">
    <property type="entry name" value="DYRK"/>
    <property type="match status" value="1"/>
</dbReference>
<dbReference type="Gene3D" id="1.10.510.10">
    <property type="entry name" value="Transferase(Phosphotransferase) domain 1"/>
    <property type="match status" value="1"/>
</dbReference>
<evidence type="ECO:0000259" key="13">
    <source>
        <dbReference type="PROSITE" id="PS50011"/>
    </source>
</evidence>
<feature type="domain" description="Protein kinase" evidence="13">
    <location>
        <begin position="168"/>
        <end position="461"/>
    </location>
</feature>
<evidence type="ECO:0000256" key="12">
    <source>
        <dbReference type="RuleBase" id="RU000304"/>
    </source>
</evidence>
<evidence type="ECO:0000256" key="2">
    <source>
        <dbReference type="ARBA" id="ARBA00013203"/>
    </source>
</evidence>
<proteinExistence type="inferred from homology"/>
<protein>
    <recommendedName>
        <fullName evidence="2">dual-specificity kinase</fullName>
        <ecNumber evidence="2">2.7.12.1</ecNumber>
    </recommendedName>
</protein>
<dbReference type="PROSITE" id="PS50011">
    <property type="entry name" value="PROTEIN_KINASE_DOM"/>
    <property type="match status" value="1"/>
</dbReference>
<dbReference type="GO" id="GO:0004674">
    <property type="term" value="F:protein serine/threonine kinase activity"/>
    <property type="evidence" value="ECO:0007669"/>
    <property type="project" value="UniProtKB-KW"/>
</dbReference>
<reference evidence="14 15" key="1">
    <citation type="submission" date="2016-11" db="EMBL/GenBank/DDBJ databases">
        <title>The macronuclear genome of Stentor coeruleus: a giant cell with tiny introns.</title>
        <authorList>
            <person name="Slabodnick M."/>
            <person name="Ruby J.G."/>
            <person name="Reiff S.B."/>
            <person name="Swart E.C."/>
            <person name="Gosai S."/>
            <person name="Prabakaran S."/>
            <person name="Witkowska E."/>
            <person name="Larue G.E."/>
            <person name="Fisher S."/>
            <person name="Freeman R.M."/>
            <person name="Gunawardena J."/>
            <person name="Chu W."/>
            <person name="Stover N.A."/>
            <person name="Gregory B.D."/>
            <person name="Nowacki M."/>
            <person name="Derisi J."/>
            <person name="Roy S.W."/>
            <person name="Marshall W.F."/>
            <person name="Sood P."/>
        </authorList>
    </citation>
    <scope>NUCLEOTIDE SEQUENCE [LARGE SCALE GENOMIC DNA]</scope>
    <source>
        <strain evidence="14">WM001</strain>
    </source>
</reference>
<keyword evidence="4" id="KW-0808">Transferase</keyword>
<dbReference type="PROSITE" id="PS00108">
    <property type="entry name" value="PROTEIN_KINASE_ST"/>
    <property type="match status" value="1"/>
</dbReference>
<evidence type="ECO:0000256" key="9">
    <source>
        <dbReference type="ARBA" id="ARBA00049308"/>
    </source>
</evidence>
<dbReference type="InterPro" id="IPR050494">
    <property type="entry name" value="Ser_Thr_dual-spec_kinase"/>
</dbReference>
<dbReference type="PROSITE" id="PS00107">
    <property type="entry name" value="PROTEIN_KINASE_ATP"/>
    <property type="match status" value="1"/>
</dbReference>
<evidence type="ECO:0000256" key="11">
    <source>
        <dbReference type="PROSITE-ProRule" id="PRU10141"/>
    </source>
</evidence>
<comment type="caution">
    <text evidence="14">The sequence shown here is derived from an EMBL/GenBank/DDBJ whole genome shotgun (WGS) entry which is preliminary data.</text>
</comment>
<dbReference type="OrthoDB" id="9332038at2759"/>
<dbReference type="PANTHER" id="PTHR24058">
    <property type="entry name" value="DUAL SPECIFICITY PROTEIN KINASE"/>
    <property type="match status" value="1"/>
</dbReference>
<keyword evidence="3 12" id="KW-0723">Serine/threonine-protein kinase</keyword>
<sequence>MQNSLHRRFVDFQSSKLKRIADVPLCTIYESKGDLLGLPTESNSPQGTEPKRRDLSVVTDIHLTKMTIKDPQKLSPSSAMMLRTSSLSPARSSQIEDSCNKKKLRLPMSGTQAGLMYSEHLTQQEKHEIIKYQEVYYLGERAVKVEGNFKDSESRYKANIGDHLSFRYEIISILGKGTFGNVYKCYDHKRNLMVAVKVMRDMQVIKDQAEIEIENLEKINDSDPDDTKCIVKMRQCFDFRDHVCICFELLSISLYHFLKINGFRGISKSLLKRIAVQVLIGLRHMHALGFIHCDLKPENILLKHENKSSIKIIDFGSATYKCASYSSYIQSRYYRAPEVILGCGYTNKIDIWSFGCILYELYYGEPLFTGESERDQLIKIMHVIGVPPDGVLKKSKRKNEFFHGKEPIIVPDSRGGLYYPEQRSLSEVVEEADFCDFLKNCFEWDPEMRFSAEEALRHPWIKSGPKSERGREWYKNFN</sequence>
<comment type="catalytic activity">
    <reaction evidence="9">
        <text>L-threonyl-[protein] + ATP = O-phospho-L-threonyl-[protein] + ADP + H(+)</text>
        <dbReference type="Rhea" id="RHEA:46608"/>
        <dbReference type="Rhea" id="RHEA-COMP:11060"/>
        <dbReference type="Rhea" id="RHEA-COMP:11605"/>
        <dbReference type="ChEBI" id="CHEBI:15378"/>
        <dbReference type="ChEBI" id="CHEBI:30013"/>
        <dbReference type="ChEBI" id="CHEBI:30616"/>
        <dbReference type="ChEBI" id="CHEBI:61977"/>
        <dbReference type="ChEBI" id="CHEBI:456216"/>
        <dbReference type="EC" id="2.7.12.1"/>
    </reaction>
</comment>
<evidence type="ECO:0000313" key="14">
    <source>
        <dbReference type="EMBL" id="OMJ74114.1"/>
    </source>
</evidence>
<dbReference type="GO" id="GO:0005524">
    <property type="term" value="F:ATP binding"/>
    <property type="evidence" value="ECO:0007669"/>
    <property type="project" value="UniProtKB-UniRule"/>
</dbReference>
<evidence type="ECO:0000256" key="3">
    <source>
        <dbReference type="ARBA" id="ARBA00022527"/>
    </source>
</evidence>
<feature type="binding site" evidence="11">
    <location>
        <position position="197"/>
    </location>
    <ligand>
        <name>ATP</name>
        <dbReference type="ChEBI" id="CHEBI:30616"/>
    </ligand>
</feature>
<evidence type="ECO:0000256" key="4">
    <source>
        <dbReference type="ARBA" id="ARBA00022679"/>
    </source>
</evidence>
<dbReference type="InterPro" id="IPR017441">
    <property type="entry name" value="Protein_kinase_ATP_BS"/>
</dbReference>
<dbReference type="EC" id="2.7.12.1" evidence="2"/>
<comment type="similarity">
    <text evidence="1">Belongs to the protein kinase superfamily. CMGC Ser/Thr protein kinase family. MNB/DYRK subfamily.</text>
</comment>
<accession>A0A1R2BBH3</accession>
<dbReference type="InterPro" id="IPR000719">
    <property type="entry name" value="Prot_kinase_dom"/>
</dbReference>
<keyword evidence="15" id="KW-1185">Reference proteome</keyword>
<evidence type="ECO:0000256" key="10">
    <source>
        <dbReference type="ARBA" id="ARBA00051680"/>
    </source>
</evidence>
<dbReference type="SUPFAM" id="SSF56112">
    <property type="entry name" value="Protein kinase-like (PK-like)"/>
    <property type="match status" value="1"/>
</dbReference>
<dbReference type="InterPro" id="IPR011009">
    <property type="entry name" value="Kinase-like_dom_sf"/>
</dbReference>
<organism evidence="14 15">
    <name type="scientific">Stentor coeruleus</name>
    <dbReference type="NCBI Taxonomy" id="5963"/>
    <lineage>
        <taxon>Eukaryota</taxon>
        <taxon>Sar</taxon>
        <taxon>Alveolata</taxon>
        <taxon>Ciliophora</taxon>
        <taxon>Postciliodesmatophora</taxon>
        <taxon>Heterotrichea</taxon>
        <taxon>Heterotrichida</taxon>
        <taxon>Stentoridae</taxon>
        <taxon>Stentor</taxon>
    </lineage>
</organism>
<name>A0A1R2BBH3_9CILI</name>
<evidence type="ECO:0000313" key="15">
    <source>
        <dbReference type="Proteomes" id="UP000187209"/>
    </source>
</evidence>
<evidence type="ECO:0000256" key="5">
    <source>
        <dbReference type="ARBA" id="ARBA00022741"/>
    </source>
</evidence>
<dbReference type="SMART" id="SM00220">
    <property type="entry name" value="S_TKc"/>
    <property type="match status" value="1"/>
</dbReference>
<dbReference type="EMBL" id="MPUH01000773">
    <property type="protein sequence ID" value="OMJ74114.1"/>
    <property type="molecule type" value="Genomic_DNA"/>
</dbReference>
<dbReference type="GO" id="GO:0005737">
    <property type="term" value="C:cytoplasm"/>
    <property type="evidence" value="ECO:0007669"/>
    <property type="project" value="TreeGrafter"/>
</dbReference>
<evidence type="ECO:0000256" key="7">
    <source>
        <dbReference type="ARBA" id="ARBA00022840"/>
    </source>
</evidence>
<dbReference type="Proteomes" id="UP000187209">
    <property type="component" value="Unassembled WGS sequence"/>
</dbReference>
<dbReference type="Pfam" id="PF00069">
    <property type="entry name" value="Pkinase"/>
    <property type="match status" value="1"/>
</dbReference>
<dbReference type="GO" id="GO:0004712">
    <property type="term" value="F:protein serine/threonine/tyrosine kinase activity"/>
    <property type="evidence" value="ECO:0007669"/>
    <property type="project" value="UniProtKB-EC"/>
</dbReference>
<dbReference type="GO" id="GO:0005856">
    <property type="term" value="C:cytoskeleton"/>
    <property type="evidence" value="ECO:0007669"/>
    <property type="project" value="TreeGrafter"/>
</dbReference>
<comment type="catalytic activity">
    <reaction evidence="10">
        <text>L-tyrosyl-[protein] + ATP = O-phospho-L-tyrosyl-[protein] + ADP + H(+)</text>
        <dbReference type="Rhea" id="RHEA:10596"/>
        <dbReference type="Rhea" id="RHEA-COMP:10136"/>
        <dbReference type="Rhea" id="RHEA-COMP:20101"/>
        <dbReference type="ChEBI" id="CHEBI:15378"/>
        <dbReference type="ChEBI" id="CHEBI:30616"/>
        <dbReference type="ChEBI" id="CHEBI:46858"/>
        <dbReference type="ChEBI" id="CHEBI:61978"/>
        <dbReference type="ChEBI" id="CHEBI:456216"/>
        <dbReference type="EC" id="2.7.12.1"/>
    </reaction>
</comment>
<dbReference type="Gene3D" id="3.30.200.20">
    <property type="entry name" value="Phosphorylase Kinase, domain 1"/>
    <property type="match status" value="1"/>
</dbReference>
<keyword evidence="6" id="KW-0418">Kinase</keyword>
<keyword evidence="5 11" id="KW-0547">Nucleotide-binding</keyword>
<dbReference type="PANTHER" id="PTHR24058:SF22">
    <property type="entry name" value="DUAL SPECIFICITY TYROSINE-PHOSPHORYLATION-REGULATED KINASE 4"/>
    <property type="match status" value="1"/>
</dbReference>